<keyword evidence="3" id="KW-1185">Reference proteome</keyword>
<organism evidence="3 4">
    <name type="scientific">Globodera rostochiensis</name>
    <name type="common">Golden nematode worm</name>
    <name type="synonym">Heterodera rostochiensis</name>
    <dbReference type="NCBI Taxonomy" id="31243"/>
    <lineage>
        <taxon>Eukaryota</taxon>
        <taxon>Metazoa</taxon>
        <taxon>Ecdysozoa</taxon>
        <taxon>Nematoda</taxon>
        <taxon>Chromadorea</taxon>
        <taxon>Rhabditida</taxon>
        <taxon>Tylenchina</taxon>
        <taxon>Tylenchomorpha</taxon>
        <taxon>Tylenchoidea</taxon>
        <taxon>Heteroderidae</taxon>
        <taxon>Heteroderinae</taxon>
        <taxon>Globodera</taxon>
    </lineage>
</organism>
<reference evidence="4" key="1">
    <citation type="submission" date="2022-11" db="UniProtKB">
        <authorList>
            <consortium name="WormBaseParasite"/>
        </authorList>
    </citation>
    <scope>IDENTIFICATION</scope>
</reference>
<dbReference type="WBParaSite" id="Gr19_v10_g13818.t1">
    <property type="protein sequence ID" value="Gr19_v10_g13818.t1"/>
    <property type="gene ID" value="Gr19_v10_g13818"/>
</dbReference>
<proteinExistence type="predicted"/>
<evidence type="ECO:0000313" key="3">
    <source>
        <dbReference type="Proteomes" id="UP000887572"/>
    </source>
</evidence>
<evidence type="ECO:0000256" key="2">
    <source>
        <dbReference type="SAM" id="SignalP"/>
    </source>
</evidence>
<name>A0A914H720_GLORO</name>
<feature type="chain" id="PRO_5037127017" evidence="2">
    <location>
        <begin position="25"/>
        <end position="82"/>
    </location>
</feature>
<accession>A0A914H720</accession>
<evidence type="ECO:0000256" key="1">
    <source>
        <dbReference type="SAM" id="MobiDB-lite"/>
    </source>
</evidence>
<sequence length="82" mass="9049">MTSLTLRTALFFAFAAFLVVQCSCDDSSEQVEFGEPSDEIKRQLSSPEKLAEGPSDRRKRSSVLAHESKPPAGRRLAPQLIL</sequence>
<dbReference type="AlphaFoldDB" id="A0A914H720"/>
<feature type="signal peptide" evidence="2">
    <location>
        <begin position="1"/>
        <end position="24"/>
    </location>
</feature>
<evidence type="ECO:0000313" key="4">
    <source>
        <dbReference type="WBParaSite" id="Gr19_v10_g13818.t1"/>
    </source>
</evidence>
<dbReference type="Proteomes" id="UP000887572">
    <property type="component" value="Unplaced"/>
</dbReference>
<protein>
    <submittedName>
        <fullName evidence="4">Secreted protein</fullName>
    </submittedName>
</protein>
<feature type="region of interest" description="Disordered" evidence="1">
    <location>
        <begin position="30"/>
        <end position="82"/>
    </location>
</feature>
<keyword evidence="2" id="KW-0732">Signal</keyword>